<dbReference type="Gene3D" id="2.60.40.10">
    <property type="entry name" value="Immunoglobulins"/>
    <property type="match status" value="1"/>
</dbReference>
<accession>A0A5C6RU26</accession>
<comment type="caution">
    <text evidence="1">The sequence shown here is derived from an EMBL/GenBank/DDBJ whole genome shotgun (WGS) entry which is preliminary data.</text>
</comment>
<dbReference type="EMBL" id="VOOR01000009">
    <property type="protein sequence ID" value="TXB65607.1"/>
    <property type="molecule type" value="Genomic_DNA"/>
</dbReference>
<dbReference type="InterPro" id="IPR013783">
    <property type="entry name" value="Ig-like_fold"/>
</dbReference>
<gene>
    <name evidence="1" type="ORF">FRY97_06390</name>
</gene>
<evidence type="ECO:0000313" key="2">
    <source>
        <dbReference type="Proteomes" id="UP000321580"/>
    </source>
</evidence>
<evidence type="ECO:0000313" key="1">
    <source>
        <dbReference type="EMBL" id="TXB65607.1"/>
    </source>
</evidence>
<protein>
    <recommendedName>
        <fullName evidence="3">F5/8 type C domain-containing protein</fullName>
    </recommendedName>
</protein>
<organism evidence="1 2">
    <name type="scientific">Phaeodactylibacter luteus</name>
    <dbReference type="NCBI Taxonomy" id="1564516"/>
    <lineage>
        <taxon>Bacteria</taxon>
        <taxon>Pseudomonadati</taxon>
        <taxon>Bacteroidota</taxon>
        <taxon>Saprospiria</taxon>
        <taxon>Saprospirales</taxon>
        <taxon>Haliscomenobacteraceae</taxon>
        <taxon>Phaeodactylibacter</taxon>
    </lineage>
</organism>
<name>A0A5C6RU26_9BACT</name>
<keyword evidence="2" id="KW-1185">Reference proteome</keyword>
<dbReference type="AlphaFoldDB" id="A0A5C6RU26"/>
<evidence type="ECO:0008006" key="3">
    <source>
        <dbReference type="Google" id="ProtNLM"/>
    </source>
</evidence>
<proteinExistence type="predicted"/>
<sequence>MSAATGNAPLPVTYSALALREEGGAALLQWATAQELNNDYFSIERSADGRRWEAVGQVAGQGTTQETTSYRYMDRPGPGRWYYRLLQVDYDGQSAYSEVLSVVLSGKAGPAVKVINPVRGQVLQLQWAAPPEGLSILQLSSLQGQVAYRPKCPPLQIGLLPCQACLRGYTCSR</sequence>
<reference evidence="1 2" key="1">
    <citation type="submission" date="2019-08" db="EMBL/GenBank/DDBJ databases">
        <title>Genome of Phaeodactylibacter luteus.</title>
        <authorList>
            <person name="Bowman J.P."/>
        </authorList>
    </citation>
    <scope>NUCLEOTIDE SEQUENCE [LARGE SCALE GENOMIC DNA]</scope>
    <source>
        <strain evidence="1 2">KCTC 42180</strain>
    </source>
</reference>
<dbReference type="Proteomes" id="UP000321580">
    <property type="component" value="Unassembled WGS sequence"/>
</dbReference>
<dbReference type="RefSeq" id="WP_170254528.1">
    <property type="nucleotide sequence ID" value="NZ_VOOR01000009.1"/>
</dbReference>